<dbReference type="EMBL" id="WHOD01000050">
    <property type="protein sequence ID" value="NOU93810.1"/>
    <property type="molecule type" value="Genomic_DNA"/>
</dbReference>
<dbReference type="Proteomes" id="UP000641588">
    <property type="component" value="Unassembled WGS sequence"/>
</dbReference>
<comment type="caution">
    <text evidence="1">The sequence shown here is derived from an EMBL/GenBank/DDBJ whole genome shotgun (WGS) entry which is preliminary data.</text>
</comment>
<protein>
    <submittedName>
        <fullName evidence="1">Uncharacterized protein</fullName>
    </submittedName>
</protein>
<gene>
    <name evidence="1" type="ORF">GC093_11325</name>
</gene>
<evidence type="ECO:0000313" key="1">
    <source>
        <dbReference type="EMBL" id="NOU93810.1"/>
    </source>
</evidence>
<organism evidence="1 2">
    <name type="scientific">Paenibacillus foliorum</name>
    <dbReference type="NCBI Taxonomy" id="2654974"/>
    <lineage>
        <taxon>Bacteria</taxon>
        <taxon>Bacillati</taxon>
        <taxon>Bacillota</taxon>
        <taxon>Bacilli</taxon>
        <taxon>Bacillales</taxon>
        <taxon>Paenibacillaceae</taxon>
        <taxon>Paenibacillus</taxon>
    </lineage>
</organism>
<accession>A0A972GVZ6</accession>
<evidence type="ECO:0000313" key="2">
    <source>
        <dbReference type="Proteomes" id="UP000641588"/>
    </source>
</evidence>
<keyword evidence="2" id="KW-1185">Reference proteome</keyword>
<sequence length="712" mass="79704">MKNYHSMRLFLWLILFFTFVTISFVTSTTAHAEGESYLRDEIEPALQLNTVAIGNESSIDLKSAVVLPADGGRTLYFTVTVTNGSGNKLSFLDYWVKIISASGAEFKAELIPQDKLKKEIPAGQRVDYSFYAPVNDTTLLEELTFRITQWNYMSSELETNLGDIRFPDASSALMAPITSSRTVLIGGMPVDAEVSRWSVQQNDSTLSAKVWLKLTNKGKASIRMPVYQYALRAANGAMYPLENLSDGGSASLLLQPDVTEEWQLKAVHLPLSAASQVWDLFINQTITINNELKLSYPVATLRIPTDSTDAPRLGDSVEYLNPQGTYLLKAEKLSRAPWEDQDILTTDVVISHKQADALPFPIMRAYYELDGGVVVEAKVVQTDRAVGVPPGILVHLQVVAKVPYTYPFAQTKLVIEEKVNANVSEEMAAFKLPPTSIKLPYLTFGESQPITGAGRAAQYAPRELNIYTDGSSNVLEAQVEIVNLEKRSNGIPRLTAFFKTEEDALYPTKIREVKQKLNPQGKALLSFSSKIPKELSTKGLRLVIGESVTEQRLSGADDKADAYINAVEMDLAVLNDSISPSLKDVSFYPYTISLSNIQTWLDNKQLRVNFTYKLSKDSYYETSNEGSKLIIQFTDSNGKVNIDETFYLETAPEEEDKRVTQGEHDYRIVRQDETLLYKIESLKQYKMSIYHEFQGKRKLLASQTMDWFGITK</sequence>
<dbReference type="AlphaFoldDB" id="A0A972GVZ6"/>
<name>A0A972GVZ6_9BACL</name>
<reference evidence="1" key="1">
    <citation type="submission" date="2019-10" db="EMBL/GenBank/DDBJ databases">
        <title>Description of Paenibacillus glebae sp. nov.</title>
        <authorList>
            <person name="Carlier A."/>
            <person name="Qi S."/>
        </authorList>
    </citation>
    <scope>NUCLEOTIDE SEQUENCE</scope>
    <source>
        <strain evidence="1">LMG 31456</strain>
    </source>
</reference>
<proteinExistence type="predicted"/>